<dbReference type="OrthoDB" id="2821191at2759"/>
<comment type="caution">
    <text evidence="2">The sequence shown here is derived from an EMBL/GenBank/DDBJ whole genome shotgun (WGS) entry which is preliminary data.</text>
</comment>
<dbReference type="EMBL" id="MSFK01000039">
    <property type="protein sequence ID" value="PWY70303.1"/>
    <property type="molecule type" value="Genomic_DNA"/>
</dbReference>
<accession>A0A317V7H2</accession>
<dbReference type="SUPFAM" id="SSF55729">
    <property type="entry name" value="Acyl-CoA N-acyltransferases (Nat)"/>
    <property type="match status" value="1"/>
</dbReference>
<reference evidence="2 3" key="1">
    <citation type="submission" date="2016-12" db="EMBL/GenBank/DDBJ databases">
        <title>The genomes of Aspergillus section Nigri reveals drivers in fungal speciation.</title>
        <authorList>
            <consortium name="DOE Joint Genome Institute"/>
            <person name="Vesth T.C."/>
            <person name="Nybo J."/>
            <person name="Theobald S."/>
            <person name="Brandl J."/>
            <person name="Frisvad J.C."/>
            <person name="Nielsen K.F."/>
            <person name="Lyhne E.K."/>
            <person name="Kogle M.E."/>
            <person name="Kuo A."/>
            <person name="Riley R."/>
            <person name="Clum A."/>
            <person name="Nolan M."/>
            <person name="Lipzen A."/>
            <person name="Salamov A."/>
            <person name="Henrissat B."/>
            <person name="Wiebenga A."/>
            <person name="De Vries R.P."/>
            <person name="Grigoriev I.V."/>
            <person name="Mortensen U.H."/>
            <person name="Andersen M.R."/>
            <person name="Baker S.E."/>
        </authorList>
    </citation>
    <scope>NUCLEOTIDE SEQUENCE [LARGE SCALE GENOMIC DNA]</scope>
    <source>
        <strain evidence="2 3">CBS 115572</strain>
    </source>
</reference>
<protein>
    <recommendedName>
        <fullName evidence="1">N-acetyltransferase domain-containing protein</fullName>
    </recommendedName>
</protein>
<dbReference type="RefSeq" id="XP_025462594.1">
    <property type="nucleotide sequence ID" value="XM_025610361.1"/>
</dbReference>
<dbReference type="InterPro" id="IPR016181">
    <property type="entry name" value="Acyl_CoA_acyltransferase"/>
</dbReference>
<dbReference type="InterPro" id="IPR000182">
    <property type="entry name" value="GNAT_dom"/>
</dbReference>
<gene>
    <name evidence="2" type="ORF">BO94DRAFT_526729</name>
</gene>
<sequence>MPSSSSPFIIRPATPSPTDLTFLLSTYDSSLPFLTSINNPHQWGSIPFSQRGDFPTDTLTELQSSEENRLTDTNTSTTNNLRIFIAEREYPSHPDDHIPLPPSTLRTTPNDKHFLPVGFVQVREDWVPGYVKAQTHLPIPEGGWVYLEVIITDSRVESELRQGAGRALIDWVREFTRNRGKGVVWVDSWGEVGEDWLGGYYEEQGFRAVGEWSHERVGKTPWVGMLMKMDV</sequence>
<organism evidence="2 3">
    <name type="scientific">Aspergillus sclerotioniger CBS 115572</name>
    <dbReference type="NCBI Taxonomy" id="1450535"/>
    <lineage>
        <taxon>Eukaryota</taxon>
        <taxon>Fungi</taxon>
        <taxon>Dikarya</taxon>
        <taxon>Ascomycota</taxon>
        <taxon>Pezizomycotina</taxon>
        <taxon>Eurotiomycetes</taxon>
        <taxon>Eurotiomycetidae</taxon>
        <taxon>Eurotiales</taxon>
        <taxon>Aspergillaceae</taxon>
        <taxon>Aspergillus</taxon>
        <taxon>Aspergillus subgen. Circumdati</taxon>
    </lineage>
</organism>
<dbReference type="Gene3D" id="3.40.630.30">
    <property type="match status" value="1"/>
</dbReference>
<evidence type="ECO:0000259" key="1">
    <source>
        <dbReference type="PROSITE" id="PS51186"/>
    </source>
</evidence>
<keyword evidence="3" id="KW-1185">Reference proteome</keyword>
<name>A0A317V7H2_9EURO</name>
<dbReference type="PROSITE" id="PS51186">
    <property type="entry name" value="GNAT"/>
    <property type="match status" value="1"/>
</dbReference>
<dbReference type="GeneID" id="37112504"/>
<dbReference type="Proteomes" id="UP000246702">
    <property type="component" value="Unassembled WGS sequence"/>
</dbReference>
<evidence type="ECO:0000313" key="2">
    <source>
        <dbReference type="EMBL" id="PWY70303.1"/>
    </source>
</evidence>
<evidence type="ECO:0000313" key="3">
    <source>
        <dbReference type="Proteomes" id="UP000246702"/>
    </source>
</evidence>
<dbReference type="GO" id="GO:0016747">
    <property type="term" value="F:acyltransferase activity, transferring groups other than amino-acyl groups"/>
    <property type="evidence" value="ECO:0007669"/>
    <property type="project" value="InterPro"/>
</dbReference>
<dbReference type="AlphaFoldDB" id="A0A317V7H2"/>
<proteinExistence type="predicted"/>
<feature type="domain" description="N-acetyltransferase" evidence="1">
    <location>
        <begin position="76"/>
        <end position="231"/>
    </location>
</feature>